<dbReference type="PROSITE" id="PS00108">
    <property type="entry name" value="PROTEIN_KINASE_ST"/>
    <property type="match status" value="1"/>
</dbReference>
<protein>
    <recommendedName>
        <fullName evidence="2">Protein kinase domain-containing protein</fullName>
    </recommendedName>
</protein>
<dbReference type="GO" id="GO:0005524">
    <property type="term" value="F:ATP binding"/>
    <property type="evidence" value="ECO:0007669"/>
    <property type="project" value="InterPro"/>
</dbReference>
<accession>A0AAD5C697</accession>
<reference evidence="3" key="1">
    <citation type="submission" date="2022-06" db="EMBL/GenBank/DDBJ databases">
        <title>Uncovering the hologenomic basis of an extraordinary plant invasion.</title>
        <authorList>
            <person name="Bieker V.C."/>
            <person name="Martin M.D."/>
            <person name="Gilbert T."/>
            <person name="Hodgins K."/>
            <person name="Battlay P."/>
            <person name="Petersen B."/>
            <person name="Wilson J."/>
        </authorList>
    </citation>
    <scope>NUCLEOTIDE SEQUENCE</scope>
    <source>
        <strain evidence="3">AA19_3_7</strain>
        <tissue evidence="3">Leaf</tissue>
    </source>
</reference>
<dbReference type="EMBL" id="JAMZMK010009381">
    <property type="protein sequence ID" value="KAI7736083.1"/>
    <property type="molecule type" value="Genomic_DNA"/>
</dbReference>
<dbReference type="Proteomes" id="UP001206925">
    <property type="component" value="Unassembled WGS sequence"/>
</dbReference>
<dbReference type="GO" id="GO:0005737">
    <property type="term" value="C:cytoplasm"/>
    <property type="evidence" value="ECO:0007669"/>
    <property type="project" value="TreeGrafter"/>
</dbReference>
<gene>
    <name evidence="3" type="ORF">M8C21_023700</name>
</gene>
<name>A0AAD5C697_AMBAR</name>
<dbReference type="PANTHER" id="PTHR23257:SF906">
    <property type="entry name" value="(RICE GENOME ANNOTATION PROJECT) MAP3K DELTA-1 PROTEIN KINASE"/>
    <property type="match status" value="1"/>
</dbReference>
<evidence type="ECO:0000313" key="3">
    <source>
        <dbReference type="EMBL" id="KAI7736083.1"/>
    </source>
</evidence>
<sequence>EVAVKKFMNQDISGDALTQFKGEIEIMLRGSLYKLLHRTNVQLDEKRRMRMALDVAKGMNYLHTSNPVIVHRDLKTPNLLVDKNWVVKVCDFGMSRMKHHTFLSSKSTAGTVCSLLKMFILATLLHIYVCVYILIDLVVLQPEWMAPEVLRNEPATEKCDVYSFGVILWELATLRVPWTEMNSMQVVGAVGFQYRHLDIPETVDPVVARIITDCWHPEPQCRPSFKEIIDRLKGLGRLSVERIETRINQ</sequence>
<dbReference type="PIRSF" id="PIRSF000654">
    <property type="entry name" value="Integrin-linked_kinase"/>
    <property type="match status" value="1"/>
</dbReference>
<dbReference type="Pfam" id="PF00069">
    <property type="entry name" value="Pkinase"/>
    <property type="match status" value="1"/>
</dbReference>
<dbReference type="PRINTS" id="PR00109">
    <property type="entry name" value="TYRKINASE"/>
</dbReference>
<keyword evidence="4" id="KW-1185">Reference proteome</keyword>
<dbReference type="InterPro" id="IPR001245">
    <property type="entry name" value="Ser-Thr/Tyr_kinase_cat_dom"/>
</dbReference>
<feature type="transmembrane region" description="Helical" evidence="1">
    <location>
        <begin position="115"/>
        <end position="135"/>
    </location>
</feature>
<dbReference type="GO" id="GO:0004672">
    <property type="term" value="F:protein kinase activity"/>
    <property type="evidence" value="ECO:0007669"/>
    <property type="project" value="InterPro"/>
</dbReference>
<dbReference type="Gene3D" id="1.10.510.10">
    <property type="entry name" value="Transferase(Phosphotransferase) domain 1"/>
    <property type="match status" value="1"/>
</dbReference>
<dbReference type="SMART" id="SM00220">
    <property type="entry name" value="S_TKc"/>
    <property type="match status" value="1"/>
</dbReference>
<dbReference type="AlphaFoldDB" id="A0AAD5C697"/>
<evidence type="ECO:0000313" key="4">
    <source>
        <dbReference type="Proteomes" id="UP001206925"/>
    </source>
</evidence>
<dbReference type="CDD" id="cd13999">
    <property type="entry name" value="STKc_MAP3K-like"/>
    <property type="match status" value="1"/>
</dbReference>
<proteinExistence type="predicted"/>
<keyword evidence="1" id="KW-1133">Transmembrane helix</keyword>
<dbReference type="InterPro" id="IPR000719">
    <property type="entry name" value="Prot_kinase_dom"/>
</dbReference>
<comment type="caution">
    <text evidence="3">The sequence shown here is derived from an EMBL/GenBank/DDBJ whole genome shotgun (WGS) entry which is preliminary data.</text>
</comment>
<feature type="non-terminal residue" evidence="3">
    <location>
        <position position="1"/>
    </location>
</feature>
<dbReference type="SUPFAM" id="SSF56112">
    <property type="entry name" value="Protein kinase-like (PK-like)"/>
    <property type="match status" value="1"/>
</dbReference>
<feature type="domain" description="Protein kinase" evidence="2">
    <location>
        <begin position="1"/>
        <end position="235"/>
    </location>
</feature>
<dbReference type="InterPro" id="IPR008271">
    <property type="entry name" value="Ser/Thr_kinase_AS"/>
</dbReference>
<evidence type="ECO:0000256" key="1">
    <source>
        <dbReference type="SAM" id="Phobius"/>
    </source>
</evidence>
<dbReference type="PANTHER" id="PTHR23257">
    <property type="entry name" value="SERINE-THREONINE PROTEIN KINASE"/>
    <property type="match status" value="1"/>
</dbReference>
<dbReference type="InterPro" id="IPR050167">
    <property type="entry name" value="Ser_Thr_protein_kinase"/>
</dbReference>
<keyword evidence="1" id="KW-0472">Membrane</keyword>
<dbReference type="PROSITE" id="PS50011">
    <property type="entry name" value="PROTEIN_KINASE_DOM"/>
    <property type="match status" value="1"/>
</dbReference>
<keyword evidence="1" id="KW-0812">Transmembrane</keyword>
<dbReference type="GO" id="GO:0007165">
    <property type="term" value="P:signal transduction"/>
    <property type="evidence" value="ECO:0007669"/>
    <property type="project" value="TreeGrafter"/>
</dbReference>
<dbReference type="InterPro" id="IPR011009">
    <property type="entry name" value="Kinase-like_dom_sf"/>
</dbReference>
<evidence type="ECO:0000259" key="2">
    <source>
        <dbReference type="PROSITE" id="PS50011"/>
    </source>
</evidence>
<organism evidence="3 4">
    <name type="scientific">Ambrosia artemisiifolia</name>
    <name type="common">Common ragweed</name>
    <dbReference type="NCBI Taxonomy" id="4212"/>
    <lineage>
        <taxon>Eukaryota</taxon>
        <taxon>Viridiplantae</taxon>
        <taxon>Streptophyta</taxon>
        <taxon>Embryophyta</taxon>
        <taxon>Tracheophyta</taxon>
        <taxon>Spermatophyta</taxon>
        <taxon>Magnoliopsida</taxon>
        <taxon>eudicotyledons</taxon>
        <taxon>Gunneridae</taxon>
        <taxon>Pentapetalae</taxon>
        <taxon>asterids</taxon>
        <taxon>campanulids</taxon>
        <taxon>Asterales</taxon>
        <taxon>Asteraceae</taxon>
        <taxon>Asteroideae</taxon>
        <taxon>Heliantheae alliance</taxon>
        <taxon>Heliantheae</taxon>
        <taxon>Ambrosia</taxon>
    </lineage>
</organism>